<evidence type="ECO:0000313" key="9">
    <source>
        <dbReference type="Proteomes" id="UP000053732"/>
    </source>
</evidence>
<dbReference type="GO" id="GO:0003677">
    <property type="term" value="F:DNA binding"/>
    <property type="evidence" value="ECO:0007669"/>
    <property type="project" value="UniProtKB-KW"/>
</dbReference>
<dbReference type="Proteomes" id="UP000053732">
    <property type="component" value="Unassembled WGS sequence"/>
</dbReference>
<evidence type="ECO:0000256" key="3">
    <source>
        <dbReference type="ARBA" id="ARBA00023015"/>
    </source>
</evidence>
<dbReference type="PROSITE" id="PS50048">
    <property type="entry name" value="ZN2_CY6_FUNGAL_2"/>
    <property type="match status" value="1"/>
</dbReference>
<keyword evidence="4" id="KW-0238">DNA-binding</keyword>
<keyword evidence="2" id="KW-0862">Zinc</keyword>
<keyword evidence="3" id="KW-0805">Transcription regulation</keyword>
<evidence type="ECO:0000259" key="7">
    <source>
        <dbReference type="PROSITE" id="PS50048"/>
    </source>
</evidence>
<evidence type="ECO:0000256" key="4">
    <source>
        <dbReference type="ARBA" id="ARBA00023125"/>
    </source>
</evidence>
<keyword evidence="9" id="KW-1185">Reference proteome</keyword>
<dbReference type="SUPFAM" id="SSF57701">
    <property type="entry name" value="Zn2/Cys6 DNA-binding domain"/>
    <property type="match status" value="1"/>
</dbReference>
<dbReference type="InterPro" id="IPR001138">
    <property type="entry name" value="Zn2Cys6_DnaBD"/>
</dbReference>
<gene>
    <name evidence="8" type="ORF">PCAMFM013_S015g000110</name>
</gene>
<protein>
    <submittedName>
        <fullName evidence="8">Fungal transcriptional regulatory protein, N-terminal</fullName>
    </submittedName>
</protein>
<accession>A0A0G4PGP4</accession>
<reference evidence="8 9" key="1">
    <citation type="journal article" date="2014" name="Nat. Commun.">
        <title>Multiple recent horizontal transfers of a large genomic region in cheese making fungi.</title>
        <authorList>
            <person name="Cheeseman K."/>
            <person name="Ropars J."/>
            <person name="Renault P."/>
            <person name="Dupont J."/>
            <person name="Gouzy J."/>
            <person name="Branca A."/>
            <person name="Abraham A.L."/>
            <person name="Ceppi M."/>
            <person name="Conseiller E."/>
            <person name="Debuchy R."/>
            <person name="Malagnac F."/>
            <person name="Goarin A."/>
            <person name="Silar P."/>
            <person name="Lacoste S."/>
            <person name="Sallet E."/>
            <person name="Bensimon A."/>
            <person name="Giraud T."/>
            <person name="Brygoo Y."/>
        </authorList>
    </citation>
    <scope>NUCLEOTIDE SEQUENCE [LARGE SCALE GENOMIC DNA]</scope>
    <source>
        <strain evidence="9">FM 013</strain>
    </source>
</reference>
<evidence type="ECO:0000313" key="8">
    <source>
        <dbReference type="EMBL" id="CRL25524.1"/>
    </source>
</evidence>
<name>A0A0G4PGP4_PENC3</name>
<evidence type="ECO:0000256" key="2">
    <source>
        <dbReference type="ARBA" id="ARBA00022833"/>
    </source>
</evidence>
<dbReference type="InterPro" id="IPR021858">
    <property type="entry name" value="Fun_TF"/>
</dbReference>
<evidence type="ECO:0000256" key="1">
    <source>
        <dbReference type="ARBA" id="ARBA00022723"/>
    </source>
</evidence>
<dbReference type="GO" id="GO:0008270">
    <property type="term" value="F:zinc ion binding"/>
    <property type="evidence" value="ECO:0007669"/>
    <property type="project" value="InterPro"/>
</dbReference>
<keyword evidence="1" id="KW-0479">Metal-binding</keyword>
<dbReference type="AlphaFoldDB" id="A0A0G4PGP4"/>
<dbReference type="PANTHER" id="PTHR36206:SF12">
    <property type="entry name" value="ASPERCRYPTIN BIOSYNTHESIS CLUSTER-SPECIFIC TRANSCRIPTION REGULATOR ATNN-RELATED"/>
    <property type="match status" value="1"/>
</dbReference>
<sequence length="531" mass="60356">MSQHPLRRIRSHHSKSRSGCGTCKIRHKKCDERRPACLGCTSTGRKCDGYEQAVDKRTREWRESRAKNQNNEAPQIQCCSKVRALVTAVPLPLASACHIDLNQNELWYLDFYHNHTAVRFSHYFQNSFWQGLLFQMCETHPAILHASIAMGAWHTQMAPSLVLLHSTKAIACLRESLARQDPYNSNRTHQQLVLVTCLTFTLLTVFQGDLYSARRHLASGYKLFKVWDDQQDQDATGIAIRQAFAQMHVYWSFCSYAALFVEDSEQLNSGYPTSPNTTTALSNINPPLYSGIDQMDRIQKFSILVSGFILDYTPCGFDIGPANSIGHGAAVVLAKLRLCRSHLLAVLTELEALALEDCDSLNVLSLLIDVIEIKLAVAKIQPPDEMIYDDHLEQFQHITKLAQALADSATGSSDVTISPFNHRYSVLPALLWSAAKCRNWQVRRDIFYITYRRPEDDDWASAATVALKRLIDMESNGVKPGDVIPESARAYWINVKIQSEESRVELRYRRPPYESHLRHGSHEWEKNSIEY</sequence>
<dbReference type="Pfam" id="PF11951">
    <property type="entry name" value="Fungal_trans_2"/>
    <property type="match status" value="1"/>
</dbReference>
<dbReference type="CDD" id="cd00067">
    <property type="entry name" value="GAL4"/>
    <property type="match status" value="1"/>
</dbReference>
<dbReference type="Pfam" id="PF00172">
    <property type="entry name" value="Zn_clus"/>
    <property type="match status" value="1"/>
</dbReference>
<keyword evidence="6" id="KW-0539">Nucleus</keyword>
<dbReference type="PANTHER" id="PTHR36206">
    <property type="entry name" value="ASPERCRYPTIN BIOSYNTHESIS CLUSTER-SPECIFIC TRANSCRIPTION REGULATOR ATNN-RELATED"/>
    <property type="match status" value="1"/>
</dbReference>
<proteinExistence type="predicted"/>
<evidence type="ECO:0000256" key="6">
    <source>
        <dbReference type="ARBA" id="ARBA00023242"/>
    </source>
</evidence>
<organism evidence="8 9">
    <name type="scientific">Penicillium camemberti (strain FM 013)</name>
    <dbReference type="NCBI Taxonomy" id="1429867"/>
    <lineage>
        <taxon>Eukaryota</taxon>
        <taxon>Fungi</taxon>
        <taxon>Dikarya</taxon>
        <taxon>Ascomycota</taxon>
        <taxon>Pezizomycotina</taxon>
        <taxon>Eurotiomycetes</taxon>
        <taxon>Eurotiomycetidae</taxon>
        <taxon>Eurotiales</taxon>
        <taxon>Aspergillaceae</taxon>
        <taxon>Penicillium</taxon>
    </lineage>
</organism>
<evidence type="ECO:0000256" key="5">
    <source>
        <dbReference type="ARBA" id="ARBA00023163"/>
    </source>
</evidence>
<dbReference type="InterPro" id="IPR036864">
    <property type="entry name" value="Zn2-C6_fun-type_DNA-bd_sf"/>
</dbReference>
<dbReference type="EMBL" id="HG793148">
    <property type="protein sequence ID" value="CRL25524.1"/>
    <property type="molecule type" value="Genomic_DNA"/>
</dbReference>
<keyword evidence="5" id="KW-0804">Transcription</keyword>
<dbReference type="GO" id="GO:0000981">
    <property type="term" value="F:DNA-binding transcription factor activity, RNA polymerase II-specific"/>
    <property type="evidence" value="ECO:0007669"/>
    <property type="project" value="InterPro"/>
</dbReference>
<dbReference type="PROSITE" id="PS00463">
    <property type="entry name" value="ZN2_CY6_FUNGAL_1"/>
    <property type="match status" value="1"/>
</dbReference>
<feature type="domain" description="Zn(2)-C6 fungal-type" evidence="7">
    <location>
        <begin position="19"/>
        <end position="47"/>
    </location>
</feature>
<dbReference type="SMART" id="SM00066">
    <property type="entry name" value="GAL4"/>
    <property type="match status" value="1"/>
</dbReference>
<dbReference type="InterPro" id="IPR052360">
    <property type="entry name" value="Transcr_Regulatory_Proteins"/>
</dbReference>